<evidence type="ECO:0000256" key="5">
    <source>
        <dbReference type="ARBA" id="ARBA00022801"/>
    </source>
</evidence>
<dbReference type="SUPFAM" id="SSF55031">
    <property type="entry name" value="Bacterial exopeptidase dimerisation domain"/>
    <property type="match status" value="1"/>
</dbReference>
<dbReference type="PANTHER" id="PTHR32494:SF19">
    <property type="entry name" value="ALLANTOATE DEIMINASE-RELATED"/>
    <property type="match status" value="1"/>
</dbReference>
<dbReference type="PANTHER" id="PTHR32494">
    <property type="entry name" value="ALLANTOATE DEIMINASE-RELATED"/>
    <property type="match status" value="1"/>
</dbReference>
<gene>
    <name evidence="7" type="ORF">R9Z33_07430</name>
</gene>
<dbReference type="InterPro" id="IPR002933">
    <property type="entry name" value="Peptidase_M20"/>
</dbReference>
<reference evidence="7 8" key="1">
    <citation type="submission" date="2023-11" db="EMBL/GenBank/DDBJ databases">
        <title>Arctic aerobic anoxygenic photoheterotroph Sediminicoccus rosea KRV36 adapts its photosynthesis to long days of polar summer.</title>
        <authorList>
            <person name="Tomasch J."/>
            <person name="Kopejtka K."/>
            <person name="Bily T."/>
            <person name="Gardiner A.T."/>
            <person name="Gardian Z."/>
            <person name="Shivaramu S."/>
            <person name="Koblizek M."/>
            <person name="Engelhardt F."/>
            <person name="Kaftan D."/>
        </authorList>
    </citation>
    <scope>NUCLEOTIDE SEQUENCE [LARGE SCALE GENOMIC DNA]</scope>
    <source>
        <strain evidence="7 8">R-30</strain>
    </source>
</reference>
<dbReference type="GO" id="GO:0016787">
    <property type="term" value="F:hydrolase activity"/>
    <property type="evidence" value="ECO:0007669"/>
    <property type="project" value="UniProtKB-KW"/>
</dbReference>
<dbReference type="EMBL" id="CP137852">
    <property type="protein sequence ID" value="WPB86701.1"/>
    <property type="molecule type" value="Genomic_DNA"/>
</dbReference>
<dbReference type="RefSeq" id="WP_318650670.1">
    <property type="nucleotide sequence ID" value="NZ_CP137852.1"/>
</dbReference>
<comment type="similarity">
    <text evidence="2">Belongs to the peptidase M20 family.</text>
</comment>
<name>A0ABZ0PLU8_9PROT</name>
<dbReference type="Gene3D" id="3.30.70.360">
    <property type="match status" value="1"/>
</dbReference>
<evidence type="ECO:0000313" key="7">
    <source>
        <dbReference type="EMBL" id="WPB86701.1"/>
    </source>
</evidence>
<keyword evidence="5 7" id="KW-0378">Hydrolase</keyword>
<keyword evidence="6" id="KW-0464">Manganese</keyword>
<dbReference type="Proteomes" id="UP001305521">
    <property type="component" value="Chromosome"/>
</dbReference>
<accession>A0ABZ0PLU8</accession>
<keyword evidence="4" id="KW-0479">Metal-binding</keyword>
<dbReference type="Pfam" id="PF01546">
    <property type="entry name" value="Peptidase_M20"/>
    <property type="match status" value="1"/>
</dbReference>
<evidence type="ECO:0000256" key="4">
    <source>
        <dbReference type="ARBA" id="ARBA00022723"/>
    </source>
</evidence>
<comment type="cofactor">
    <cofactor evidence="1">
        <name>Mn(2+)</name>
        <dbReference type="ChEBI" id="CHEBI:29035"/>
    </cofactor>
</comment>
<evidence type="ECO:0000256" key="1">
    <source>
        <dbReference type="ARBA" id="ARBA00001936"/>
    </source>
</evidence>
<dbReference type="InterPro" id="IPR036264">
    <property type="entry name" value="Bact_exopeptidase_dim_dom"/>
</dbReference>
<protein>
    <submittedName>
        <fullName evidence="7">Zn-dependent hydrolase</fullName>
    </submittedName>
</protein>
<dbReference type="InterPro" id="IPR010158">
    <property type="entry name" value="Amidase_Cbmase"/>
</dbReference>
<evidence type="ECO:0000313" key="8">
    <source>
        <dbReference type="Proteomes" id="UP001305521"/>
    </source>
</evidence>
<comment type="subunit">
    <text evidence="3">Homodimer.</text>
</comment>
<dbReference type="NCBIfam" id="TIGR01879">
    <property type="entry name" value="hydantase"/>
    <property type="match status" value="1"/>
</dbReference>
<evidence type="ECO:0000256" key="6">
    <source>
        <dbReference type="ARBA" id="ARBA00023211"/>
    </source>
</evidence>
<evidence type="ECO:0000256" key="2">
    <source>
        <dbReference type="ARBA" id="ARBA00006153"/>
    </source>
</evidence>
<dbReference type="Gene3D" id="3.40.630.10">
    <property type="entry name" value="Zn peptidases"/>
    <property type="match status" value="1"/>
</dbReference>
<proteinExistence type="inferred from homology"/>
<sequence>MTQHAPMALAAALFDALREASLDPPGVSRASYGAGERAAHAIIRNAAEAMGLECRVDPVGTLLMTWPGADRSLPPVMTGSHLDAVSHGGNFDGAAGVVMGLALVARLQAEGRRLPRDLTILGIRAEEMCWFPVNYIGSRAAFGLLPPHVPDTARRSDSGKTLAEHMAEEGFDPQFVRDGRASLDPARIHAFIEPHIEQGPVLVGADLPCAIVTGIRGILRHPICHATGAWNHAGAVPRGFRQDAVLAVTELATRLESLWDRVERESQDLVLTIGEFWTPAEMHAPTKVPGAVRFSLDIRSEQDSVLDAVEALMRDVAAGAKARRGVTLDYGEGMRADPALMDPRLRAALRASAAAAGIPVMEMTSGAGHDCASFVLKGVPSAMLFIRNQNGSHNPHEAMELDDFAAALSVLAGAIEAIAA</sequence>
<dbReference type="PIRSF" id="PIRSF001235">
    <property type="entry name" value="Amidase_carbamoylase"/>
    <property type="match status" value="1"/>
</dbReference>
<evidence type="ECO:0000256" key="3">
    <source>
        <dbReference type="ARBA" id="ARBA00011738"/>
    </source>
</evidence>
<organism evidence="7 8">
    <name type="scientific">Sediminicoccus rosea</name>
    <dbReference type="NCBI Taxonomy" id="1225128"/>
    <lineage>
        <taxon>Bacteria</taxon>
        <taxon>Pseudomonadati</taxon>
        <taxon>Pseudomonadota</taxon>
        <taxon>Alphaproteobacteria</taxon>
        <taxon>Acetobacterales</taxon>
        <taxon>Roseomonadaceae</taxon>
        <taxon>Sediminicoccus</taxon>
    </lineage>
</organism>
<keyword evidence="8" id="KW-1185">Reference proteome</keyword>
<dbReference type="SUPFAM" id="SSF53187">
    <property type="entry name" value="Zn-dependent exopeptidases"/>
    <property type="match status" value="1"/>
</dbReference>